<organism evidence="2 3">
    <name type="scientific">Trichonephila clavipes</name>
    <name type="common">Golden silk orbweaver</name>
    <name type="synonym">Nephila clavipes</name>
    <dbReference type="NCBI Taxonomy" id="2585209"/>
    <lineage>
        <taxon>Eukaryota</taxon>
        <taxon>Metazoa</taxon>
        <taxon>Ecdysozoa</taxon>
        <taxon>Arthropoda</taxon>
        <taxon>Chelicerata</taxon>
        <taxon>Arachnida</taxon>
        <taxon>Araneae</taxon>
        <taxon>Araneomorphae</taxon>
        <taxon>Entelegynae</taxon>
        <taxon>Araneoidea</taxon>
        <taxon>Nephilidae</taxon>
        <taxon>Trichonephila</taxon>
    </lineage>
</organism>
<feature type="compositionally biased region" description="Basic and acidic residues" evidence="1">
    <location>
        <begin position="48"/>
        <end position="70"/>
    </location>
</feature>
<feature type="compositionally biased region" description="Basic residues" evidence="1">
    <location>
        <begin position="72"/>
        <end position="95"/>
    </location>
</feature>
<feature type="region of interest" description="Disordered" evidence="1">
    <location>
        <begin position="46"/>
        <end position="95"/>
    </location>
</feature>
<gene>
    <name evidence="2" type="ORF">TNCV_3819951</name>
</gene>
<evidence type="ECO:0000256" key="1">
    <source>
        <dbReference type="SAM" id="MobiDB-lite"/>
    </source>
</evidence>
<sequence>MGLTRDPNQLTAKQCNTRMALSLSHLQRDVEEYGFLSQIVTGIGTQLARDDICPDQQGRQRDSRSKELRPTGRQKKKDQRSRVRQGRQKGKRSEG</sequence>
<reference evidence="2" key="1">
    <citation type="submission" date="2020-08" db="EMBL/GenBank/DDBJ databases">
        <title>Multicomponent nature underlies the extraordinary mechanical properties of spider dragline silk.</title>
        <authorList>
            <person name="Kono N."/>
            <person name="Nakamura H."/>
            <person name="Mori M."/>
            <person name="Yoshida Y."/>
            <person name="Ohtoshi R."/>
            <person name="Malay A.D."/>
            <person name="Moran D.A.P."/>
            <person name="Tomita M."/>
            <person name="Numata K."/>
            <person name="Arakawa K."/>
        </authorList>
    </citation>
    <scope>NUCLEOTIDE SEQUENCE</scope>
</reference>
<dbReference type="AlphaFoldDB" id="A0A8X6R487"/>
<evidence type="ECO:0000313" key="3">
    <source>
        <dbReference type="Proteomes" id="UP000887159"/>
    </source>
</evidence>
<dbReference type="Proteomes" id="UP000887159">
    <property type="component" value="Unassembled WGS sequence"/>
</dbReference>
<proteinExistence type="predicted"/>
<accession>A0A8X6R487</accession>
<name>A0A8X6R487_TRICX</name>
<comment type="caution">
    <text evidence="2">The sequence shown here is derived from an EMBL/GenBank/DDBJ whole genome shotgun (WGS) entry which is preliminary data.</text>
</comment>
<protein>
    <submittedName>
        <fullName evidence="2">Uncharacterized protein</fullName>
    </submittedName>
</protein>
<dbReference type="EMBL" id="BMAU01021032">
    <property type="protein sequence ID" value="GFX87265.1"/>
    <property type="molecule type" value="Genomic_DNA"/>
</dbReference>
<evidence type="ECO:0000313" key="2">
    <source>
        <dbReference type="EMBL" id="GFX87265.1"/>
    </source>
</evidence>
<keyword evidence="3" id="KW-1185">Reference proteome</keyword>